<protein>
    <submittedName>
        <fullName evidence="3">Predicted NADH:ubiquinone oxidoreductase, subunit RnfG</fullName>
    </submittedName>
</protein>
<reference evidence="3 4" key="1">
    <citation type="submission" date="2015-09" db="EMBL/GenBank/DDBJ databases">
        <authorList>
            <consortium name="Pathogen Informatics"/>
        </authorList>
    </citation>
    <scope>NUCLEOTIDE SEQUENCE [LARGE SCALE GENOMIC DNA]</scope>
    <source>
        <strain evidence="3 4">2789STDY5834876</strain>
    </source>
</reference>
<feature type="domain" description="FMN-binding" evidence="2">
    <location>
        <begin position="45"/>
        <end position="119"/>
    </location>
</feature>
<keyword evidence="1" id="KW-0732">Signal</keyword>
<name>A0A174C242_9FIRM</name>
<evidence type="ECO:0000259" key="2">
    <source>
        <dbReference type="SMART" id="SM00900"/>
    </source>
</evidence>
<dbReference type="InterPro" id="IPR007329">
    <property type="entry name" value="FMN-bd"/>
</dbReference>
<feature type="chain" id="PRO_5038967356" evidence="1">
    <location>
        <begin position="21"/>
        <end position="122"/>
    </location>
</feature>
<dbReference type="STRING" id="39482.ERS852491_01181"/>
<dbReference type="Proteomes" id="UP000095544">
    <property type="component" value="Unassembled WGS sequence"/>
</dbReference>
<keyword evidence="3" id="KW-0830">Ubiquinone</keyword>
<feature type="signal peptide" evidence="1">
    <location>
        <begin position="1"/>
        <end position="20"/>
    </location>
</feature>
<dbReference type="OrthoDB" id="9806724at2"/>
<dbReference type="EMBL" id="CYZU01000008">
    <property type="protein sequence ID" value="CUO06369.1"/>
    <property type="molecule type" value="Genomic_DNA"/>
</dbReference>
<dbReference type="PROSITE" id="PS51257">
    <property type="entry name" value="PROKAR_LIPOPROTEIN"/>
    <property type="match status" value="1"/>
</dbReference>
<proteinExistence type="predicted"/>
<sequence length="122" mass="12943">MKAMKFLSMAAICVFGSALLFSGCSESGKSSGVYQPGTYTASAEGYGGDVTVEVKFDSESILSVTILDQNETERVSDRALEEIPERIVEAQTSEVDAITSATVTSDAIKTAVTDCIRQATQE</sequence>
<dbReference type="GO" id="GO:0010181">
    <property type="term" value="F:FMN binding"/>
    <property type="evidence" value="ECO:0007669"/>
    <property type="project" value="InterPro"/>
</dbReference>
<dbReference type="GO" id="GO:0016020">
    <property type="term" value="C:membrane"/>
    <property type="evidence" value="ECO:0007669"/>
    <property type="project" value="InterPro"/>
</dbReference>
<evidence type="ECO:0000256" key="1">
    <source>
        <dbReference type="SAM" id="SignalP"/>
    </source>
</evidence>
<evidence type="ECO:0000313" key="4">
    <source>
        <dbReference type="Proteomes" id="UP000095544"/>
    </source>
</evidence>
<dbReference type="RefSeq" id="WP_055151929.1">
    <property type="nucleotide sequence ID" value="NZ_CYZU01000008.1"/>
</dbReference>
<dbReference type="SMART" id="SM00900">
    <property type="entry name" value="FMN_bind"/>
    <property type="match status" value="1"/>
</dbReference>
<dbReference type="AlphaFoldDB" id="A0A174C242"/>
<dbReference type="Gene3D" id="3.90.1010.20">
    <property type="match status" value="1"/>
</dbReference>
<evidence type="ECO:0000313" key="3">
    <source>
        <dbReference type="EMBL" id="CUO06369.1"/>
    </source>
</evidence>
<organism evidence="3 4">
    <name type="scientific">Faecalicatena contorta</name>
    <dbReference type="NCBI Taxonomy" id="39482"/>
    <lineage>
        <taxon>Bacteria</taxon>
        <taxon>Bacillati</taxon>
        <taxon>Bacillota</taxon>
        <taxon>Clostridia</taxon>
        <taxon>Lachnospirales</taxon>
        <taxon>Lachnospiraceae</taxon>
        <taxon>Faecalicatena</taxon>
    </lineage>
</organism>
<gene>
    <name evidence="3" type="ORF">ERS852491_01181</name>
</gene>
<dbReference type="Pfam" id="PF04205">
    <property type="entry name" value="FMN_bind"/>
    <property type="match status" value="1"/>
</dbReference>
<accession>A0A174C242</accession>